<dbReference type="EMBL" id="CP157484">
    <property type="protein sequence ID" value="XBO39223.1"/>
    <property type="molecule type" value="Genomic_DNA"/>
</dbReference>
<proteinExistence type="predicted"/>
<gene>
    <name evidence="1" type="ORF">ABEG18_00060</name>
</gene>
<evidence type="ECO:0000313" key="1">
    <source>
        <dbReference type="EMBL" id="XBO39223.1"/>
    </source>
</evidence>
<dbReference type="RefSeq" id="WP_406856061.1">
    <property type="nucleotide sequence ID" value="NZ_CP157484.1"/>
</dbReference>
<protein>
    <submittedName>
        <fullName evidence="1">Uncharacterized protein</fullName>
    </submittedName>
</protein>
<accession>A0AAU7JFP8</accession>
<organism evidence="1">
    <name type="scientific">Alsobacter sp. KACC 23698</name>
    <dbReference type="NCBI Taxonomy" id="3149229"/>
    <lineage>
        <taxon>Bacteria</taxon>
        <taxon>Pseudomonadati</taxon>
        <taxon>Pseudomonadota</taxon>
        <taxon>Alphaproteobacteria</taxon>
        <taxon>Hyphomicrobiales</taxon>
        <taxon>Alsobacteraceae</taxon>
        <taxon>Alsobacter</taxon>
    </lineage>
</organism>
<dbReference type="AlphaFoldDB" id="A0AAU7JFP8"/>
<reference evidence="1" key="1">
    <citation type="submission" date="2024-05" db="EMBL/GenBank/DDBJ databases">
        <authorList>
            <person name="Kim S."/>
            <person name="Heo J."/>
            <person name="Choi H."/>
            <person name="Choi Y."/>
            <person name="Kwon S.-W."/>
            <person name="Kim Y."/>
        </authorList>
    </citation>
    <scope>NUCLEOTIDE SEQUENCE</scope>
    <source>
        <strain evidence="1">KACC 23698</strain>
    </source>
</reference>
<name>A0AAU7JFP8_9HYPH</name>
<sequence>MSKMSWRAISDNQITEADAEAIPEKVAVAQRAASSLLAGESIDNVVGNYRQVVRANARRLTNAA</sequence>